<feature type="domain" description="NmrA-like" evidence="1">
    <location>
        <begin position="2"/>
        <end position="251"/>
    </location>
</feature>
<dbReference type="SUPFAM" id="SSF51735">
    <property type="entry name" value="NAD(P)-binding Rossmann-fold domains"/>
    <property type="match status" value="1"/>
</dbReference>
<protein>
    <submittedName>
        <fullName evidence="2">NmrA family NAD(P)-binding protein</fullName>
    </submittedName>
</protein>
<reference evidence="2 3" key="1">
    <citation type="submission" date="2019-12" db="EMBL/GenBank/DDBJ databases">
        <title>Nocardia macrotermitis sp. nov. and Nocardia aurantia sp. nov., isolated from the gut of the fungus growing-termite Macrotermes natalensis.</title>
        <authorList>
            <person name="Christine B."/>
            <person name="Rene B."/>
        </authorList>
    </citation>
    <scope>NUCLEOTIDE SEQUENCE [LARGE SCALE GENOMIC DNA]</scope>
    <source>
        <strain evidence="2 3">DSM 102126</strain>
    </source>
</reference>
<dbReference type="InterPro" id="IPR008030">
    <property type="entry name" value="NmrA-like"/>
</dbReference>
<keyword evidence="3" id="KW-1185">Reference proteome</keyword>
<evidence type="ECO:0000313" key="3">
    <source>
        <dbReference type="Proteomes" id="UP000431901"/>
    </source>
</evidence>
<evidence type="ECO:0000313" key="2">
    <source>
        <dbReference type="EMBL" id="MXQ63729.1"/>
    </source>
</evidence>
<organism evidence="2 3">
    <name type="scientific">Actinomadura rayongensis</name>
    <dbReference type="NCBI Taxonomy" id="1429076"/>
    <lineage>
        <taxon>Bacteria</taxon>
        <taxon>Bacillati</taxon>
        <taxon>Actinomycetota</taxon>
        <taxon>Actinomycetes</taxon>
        <taxon>Streptosporangiales</taxon>
        <taxon>Thermomonosporaceae</taxon>
        <taxon>Actinomadura</taxon>
    </lineage>
</organism>
<dbReference type="InterPro" id="IPR051604">
    <property type="entry name" value="Ergot_Alk_Oxidoreductase"/>
</dbReference>
<dbReference type="CDD" id="cd05269">
    <property type="entry name" value="TMR_SDR_a"/>
    <property type="match status" value="1"/>
</dbReference>
<proteinExistence type="predicted"/>
<dbReference type="EMBL" id="WUTW01000001">
    <property type="protein sequence ID" value="MXQ63729.1"/>
    <property type="molecule type" value="Genomic_DNA"/>
</dbReference>
<dbReference type="Proteomes" id="UP000431901">
    <property type="component" value="Unassembled WGS sequence"/>
</dbReference>
<dbReference type="InterPro" id="IPR036291">
    <property type="entry name" value="NAD(P)-bd_dom_sf"/>
</dbReference>
<dbReference type="PANTHER" id="PTHR43162:SF1">
    <property type="entry name" value="PRESTALK A DIFFERENTIATION PROTEIN A"/>
    <property type="match status" value="1"/>
</dbReference>
<accession>A0A6I4VZG1</accession>
<dbReference type="Gene3D" id="3.40.50.720">
    <property type="entry name" value="NAD(P)-binding Rossmann-like Domain"/>
    <property type="match status" value="1"/>
</dbReference>
<dbReference type="OrthoDB" id="4457504at2"/>
<sequence length="279" mass="29159">MILVTGATGSIGRHLVRRLTADGAPFRALVRDPARGADLGCAQVIGDFDVPETLPPALDGVEQVFLNAGGAVPADGEQPMVGQQKALIDAARRAGVRRIVKVSVLGAREGGRLAQGAHWEIERHLAASGIPAAVLRPGGFMQNFRTGEGAFTADGDLLGAYGDARVSYVDCRDIADCAAALLRDPSRTGTFVLTGPEALTHAEIAEKLSRAHGRTVRYVDLPPDEFAATLTRQGLPAAFAADVAALFAEVAAGAQDTVTDTVRALTGRPPRDFDDFLAA</sequence>
<evidence type="ECO:0000259" key="1">
    <source>
        <dbReference type="Pfam" id="PF05368"/>
    </source>
</evidence>
<gene>
    <name evidence="2" type="ORF">GQ466_06755</name>
</gene>
<dbReference type="Gene3D" id="3.90.25.10">
    <property type="entry name" value="UDP-galactose 4-epimerase, domain 1"/>
    <property type="match status" value="1"/>
</dbReference>
<name>A0A6I4VZG1_9ACTN</name>
<comment type="caution">
    <text evidence="2">The sequence shown here is derived from an EMBL/GenBank/DDBJ whole genome shotgun (WGS) entry which is preliminary data.</text>
</comment>
<dbReference type="AlphaFoldDB" id="A0A6I4VZG1"/>
<dbReference type="RefSeq" id="WP_161101849.1">
    <property type="nucleotide sequence ID" value="NZ_JBHLYI010000005.1"/>
</dbReference>
<dbReference type="Pfam" id="PF05368">
    <property type="entry name" value="NmrA"/>
    <property type="match status" value="1"/>
</dbReference>
<dbReference type="PANTHER" id="PTHR43162">
    <property type="match status" value="1"/>
</dbReference>